<organism evidence="1 2">
    <name type="scientific">Flavobacterium columnare</name>
    <dbReference type="NCBI Taxonomy" id="996"/>
    <lineage>
        <taxon>Bacteria</taxon>
        <taxon>Pseudomonadati</taxon>
        <taxon>Bacteroidota</taxon>
        <taxon>Flavobacteriia</taxon>
        <taxon>Flavobacteriales</taxon>
        <taxon>Flavobacteriaceae</taxon>
        <taxon>Flavobacterium</taxon>
    </lineage>
</organism>
<evidence type="ECO:0000313" key="2">
    <source>
        <dbReference type="Proteomes" id="UP000198034"/>
    </source>
</evidence>
<comment type="caution">
    <text evidence="1">The sequence shown here is derived from an EMBL/GenBank/DDBJ whole genome shotgun (WGS) entry which is preliminary data.</text>
</comment>
<reference evidence="1 2" key="1">
    <citation type="journal article" date="2017" name="Infect. Genet. Evol.">
        <title>Comparative genome analysis of fish pathogen Flavobacterium columnare reveals extensive sequence diversity within the species.</title>
        <authorList>
            <person name="Kayansamruaj P."/>
            <person name="Dong H.T."/>
            <person name="Hirono I."/>
            <person name="Kondo H."/>
            <person name="Senapin S."/>
            <person name="Rodkhum C."/>
        </authorList>
    </citation>
    <scope>NUCLEOTIDE SEQUENCE [LARGE SCALE GENOMIC DNA]</scope>
    <source>
        <strain evidence="1 2">1214</strain>
    </source>
</reference>
<proteinExistence type="predicted"/>
<dbReference type="Proteomes" id="UP000198034">
    <property type="component" value="Unassembled WGS sequence"/>
</dbReference>
<evidence type="ECO:0000313" key="1">
    <source>
        <dbReference type="EMBL" id="OWP74532.1"/>
    </source>
</evidence>
<accession>A0A246G9N7</accession>
<protein>
    <submittedName>
        <fullName evidence="1">Uncharacterized protein</fullName>
    </submittedName>
</protein>
<dbReference type="EMBL" id="MTCY01000067">
    <property type="protein sequence ID" value="OWP74532.1"/>
    <property type="molecule type" value="Genomic_DNA"/>
</dbReference>
<dbReference type="AlphaFoldDB" id="A0A246G9N7"/>
<sequence length="237" mass="26641">MIIEVVDADKMDRKVINVRDYYTKDWDYQYSDIIHSSTINIYKDGTSSVENYETQYAERYTRSKNWDFVPEVPSINLGGDSDIKIKDGYVFTTEWGKDGVAGQNKSSNGKARSAKDFDVSALEAVTAIIRDMELPKGLDAVNDALNNTSDIVQSIFDKNDIAGSINLKAGKIELKYESEKMVKVTFPVVDKKVVHKVPNNAPFYGGKDKDSSVYEHDANRVVGDKKAEFAKNRNNVK</sequence>
<name>A0A246G9N7_9FLAO</name>
<gene>
    <name evidence="1" type="ORF">BWK62_14150</name>
</gene>